<dbReference type="AlphaFoldDB" id="A0A4Q7MUW8"/>
<comment type="caution">
    <text evidence="9">The sequence shown here is derived from an EMBL/GenBank/DDBJ whole genome shotgun (WGS) entry which is preliminary data.</text>
</comment>
<evidence type="ECO:0000256" key="5">
    <source>
        <dbReference type="ARBA" id="ARBA00023136"/>
    </source>
</evidence>
<keyword evidence="10" id="KW-1185">Reference proteome</keyword>
<dbReference type="SUPFAM" id="SSF56935">
    <property type="entry name" value="Porins"/>
    <property type="match status" value="1"/>
</dbReference>
<dbReference type="SUPFAM" id="SSF49464">
    <property type="entry name" value="Carboxypeptidase regulatory domain-like"/>
    <property type="match status" value="1"/>
</dbReference>
<evidence type="ECO:0000256" key="3">
    <source>
        <dbReference type="ARBA" id="ARBA00022452"/>
    </source>
</evidence>
<keyword evidence="5 7" id="KW-0472">Membrane</keyword>
<keyword evidence="4 7" id="KW-0812">Transmembrane</keyword>
<dbReference type="InterPro" id="IPR023996">
    <property type="entry name" value="TonB-dep_OMP_SusC/RagA"/>
</dbReference>
<dbReference type="InterPro" id="IPR037066">
    <property type="entry name" value="Plug_dom_sf"/>
</dbReference>
<organism evidence="9 10">
    <name type="scientific">Pseudobacter ginsenosidimutans</name>
    <dbReference type="NCBI Taxonomy" id="661488"/>
    <lineage>
        <taxon>Bacteria</taxon>
        <taxon>Pseudomonadati</taxon>
        <taxon>Bacteroidota</taxon>
        <taxon>Chitinophagia</taxon>
        <taxon>Chitinophagales</taxon>
        <taxon>Chitinophagaceae</taxon>
        <taxon>Pseudobacter</taxon>
    </lineage>
</organism>
<dbReference type="RefSeq" id="WP_130541412.1">
    <property type="nucleotide sequence ID" value="NZ_SGXA01000002.1"/>
</dbReference>
<evidence type="ECO:0000313" key="9">
    <source>
        <dbReference type="EMBL" id="RZS70860.1"/>
    </source>
</evidence>
<proteinExistence type="inferred from homology"/>
<dbReference type="Gene3D" id="2.170.130.10">
    <property type="entry name" value="TonB-dependent receptor, plug domain"/>
    <property type="match status" value="1"/>
</dbReference>
<name>A0A4Q7MUW8_9BACT</name>
<dbReference type="NCBIfam" id="TIGR04056">
    <property type="entry name" value="OMP_RagA_SusC"/>
    <property type="match status" value="1"/>
</dbReference>
<gene>
    <name evidence="9" type="ORF">EV199_2756</name>
</gene>
<evidence type="ECO:0000256" key="6">
    <source>
        <dbReference type="ARBA" id="ARBA00023237"/>
    </source>
</evidence>
<keyword evidence="3 7" id="KW-1134">Transmembrane beta strand</keyword>
<evidence type="ECO:0000256" key="7">
    <source>
        <dbReference type="PROSITE-ProRule" id="PRU01360"/>
    </source>
</evidence>
<keyword evidence="6 7" id="KW-0998">Cell outer membrane</keyword>
<feature type="domain" description="TonB-dependent receptor plug" evidence="8">
    <location>
        <begin position="245"/>
        <end position="358"/>
    </location>
</feature>
<evidence type="ECO:0000256" key="2">
    <source>
        <dbReference type="ARBA" id="ARBA00022448"/>
    </source>
</evidence>
<dbReference type="Pfam" id="PF07715">
    <property type="entry name" value="Plug"/>
    <property type="match status" value="1"/>
</dbReference>
<dbReference type="Gene3D" id="2.40.170.20">
    <property type="entry name" value="TonB-dependent receptor, beta-barrel domain"/>
    <property type="match status" value="1"/>
</dbReference>
<keyword evidence="2 7" id="KW-0813">Transport</keyword>
<dbReference type="InterPro" id="IPR039426">
    <property type="entry name" value="TonB-dep_rcpt-like"/>
</dbReference>
<reference evidence="9 10" key="1">
    <citation type="submission" date="2019-02" db="EMBL/GenBank/DDBJ databases">
        <title>Genomic Encyclopedia of Type Strains, Phase IV (KMG-IV): sequencing the most valuable type-strain genomes for metagenomic binning, comparative biology and taxonomic classification.</title>
        <authorList>
            <person name="Goeker M."/>
        </authorList>
    </citation>
    <scope>NUCLEOTIDE SEQUENCE [LARGE SCALE GENOMIC DNA]</scope>
    <source>
        <strain evidence="9 10">DSM 18116</strain>
    </source>
</reference>
<dbReference type="EMBL" id="SGXA01000002">
    <property type="protein sequence ID" value="RZS70860.1"/>
    <property type="molecule type" value="Genomic_DNA"/>
</dbReference>
<evidence type="ECO:0000256" key="1">
    <source>
        <dbReference type="ARBA" id="ARBA00004571"/>
    </source>
</evidence>
<evidence type="ECO:0000259" key="8">
    <source>
        <dbReference type="Pfam" id="PF07715"/>
    </source>
</evidence>
<dbReference type="Gene3D" id="2.60.40.1120">
    <property type="entry name" value="Carboxypeptidase-like, regulatory domain"/>
    <property type="match status" value="1"/>
</dbReference>
<evidence type="ECO:0000313" key="10">
    <source>
        <dbReference type="Proteomes" id="UP000293874"/>
    </source>
</evidence>
<dbReference type="InterPro" id="IPR036942">
    <property type="entry name" value="Beta-barrel_TonB_sf"/>
</dbReference>
<comment type="subcellular location">
    <subcellularLocation>
        <location evidence="1 7">Cell outer membrane</location>
        <topology evidence="1 7">Multi-pass membrane protein</topology>
    </subcellularLocation>
</comment>
<sequence>MKKTAPPTEALGRKGTSSAIPPGKGGGFIKILLVMKLTTLLLTVSMLHAAAGTGQTVSINAANMPLKKLFTEVKRQTGFTVFGRNELFRLSNPVTIDARNMPLADFLQQVMVSQPLQFRINGKDIILSRKSSPGAAREVSVLQTTETFATINGTIYDAEGLLLEGASIMLKRTGKTTQSDSKGQFSLDALPDDILVISFVGYTTQEIKVGNNRYLRIRLKQEEVRMNDVVITGIVNRKAESFTGASVRFSRQELMQAGARNIFQSLKSMDPALNIFESLANGSDPNKMLEMQIRGTSSFPDVKGQYATNPNQPLFIVDGFEMTIEKVNDLDINRIESVTILKDASAKALYGSRAANGVIVIETVKVKPGQLRINYTGTYGIEIPDLSSYNLTNAREKITLEKELGAYYRPQPPAALVYDSLYYANLREVQNGVNTDWLAQPTRVGFSHKQTVGFEVGDDRLRTGLTLFMNNTQGVMKGSERKSIGGAFQLTYRYKKILFRNLLQYTGINTANSPYGEFSEYARLNPYWRPYNEDGSVRKFLGIGPVLSEPVYNPLYNAMLNTTSSTNYTDLTNNTYLEYFISKSLKLVGRFGFANTVNGSDVFLPGNHTSFIGLTGENMFRRGSYNKGNGKASMVSGDLNLNYSSSWGRHSVFGNVGGNIREDKSESFLYSAIGFPNDRMDNILFAKQYAENAKPTGAESINRELGILAIGSYSFDNRFFADFSLRTSSSSQFGSSNRWGSFYSAGAGWNLHHEKFFQKLPQITMLKLRGSAGYTGSQNFNSYQALLLYNYFVDDSYQGLPGVYLNGLWNPELKWQQKLDYNVGVDASIQNRINIRVDLYKAITTNLLTDITIPPSLGFSSYIANLGQITNTGMEFRVSYRMFVNNQNRQSLNLFVTGITNRNRIVKISNSLKTLTEEQDKLSEGSNKPLVRFQEGQSLDAIWAVPSRGIDPATGKEIFVKRDGSFTDQWDPLDKVVAGVNQPKLMGTGGFNFEIKGFSVGLIARYRLGGQIYNQTLVDKVENAQLNFNVDKRAYYDSWKKPGDNVLFKSIGTVNTLTLATSRFVQDLSELEISSVNIGYDFYRHAFVQKLKMQRLQVLMNMNDILRLSTVRIERGTAYPFARYCTLTLMANF</sequence>
<dbReference type="Pfam" id="PF13715">
    <property type="entry name" value="CarbopepD_reg_2"/>
    <property type="match status" value="1"/>
</dbReference>
<accession>A0A4Q7MUW8</accession>
<comment type="similarity">
    <text evidence="7">Belongs to the TonB-dependent receptor family.</text>
</comment>
<dbReference type="InterPro" id="IPR012910">
    <property type="entry name" value="Plug_dom"/>
</dbReference>
<dbReference type="PROSITE" id="PS52016">
    <property type="entry name" value="TONB_DEPENDENT_REC_3"/>
    <property type="match status" value="1"/>
</dbReference>
<evidence type="ECO:0000256" key="4">
    <source>
        <dbReference type="ARBA" id="ARBA00022692"/>
    </source>
</evidence>
<dbReference type="NCBIfam" id="TIGR04057">
    <property type="entry name" value="SusC_RagA_signa"/>
    <property type="match status" value="1"/>
</dbReference>
<dbReference type="InterPro" id="IPR023997">
    <property type="entry name" value="TonB-dep_OMP_SusC/RagA_CS"/>
</dbReference>
<dbReference type="GO" id="GO:0009279">
    <property type="term" value="C:cell outer membrane"/>
    <property type="evidence" value="ECO:0007669"/>
    <property type="project" value="UniProtKB-SubCell"/>
</dbReference>
<protein>
    <submittedName>
        <fullName evidence="9">TonB-linked SusC/RagA family outer membrane protein</fullName>
    </submittedName>
</protein>
<dbReference type="Proteomes" id="UP000293874">
    <property type="component" value="Unassembled WGS sequence"/>
</dbReference>
<dbReference type="InterPro" id="IPR008969">
    <property type="entry name" value="CarboxyPept-like_regulatory"/>
</dbReference>